<name>A0A165UQU7_9AGAM</name>
<reference evidence="1 2" key="1">
    <citation type="journal article" date="2016" name="Mol. Biol. Evol.">
        <title>Comparative Genomics of Early-Diverging Mushroom-Forming Fungi Provides Insights into the Origins of Lignocellulose Decay Capabilities.</title>
        <authorList>
            <person name="Nagy L.G."/>
            <person name="Riley R."/>
            <person name="Tritt A."/>
            <person name="Adam C."/>
            <person name="Daum C."/>
            <person name="Floudas D."/>
            <person name="Sun H."/>
            <person name="Yadav J.S."/>
            <person name="Pangilinan J."/>
            <person name="Larsson K.H."/>
            <person name="Matsuura K."/>
            <person name="Barry K."/>
            <person name="Labutti K."/>
            <person name="Kuo R."/>
            <person name="Ohm R.A."/>
            <person name="Bhattacharya S.S."/>
            <person name="Shirouzu T."/>
            <person name="Yoshinaga Y."/>
            <person name="Martin F.M."/>
            <person name="Grigoriev I.V."/>
            <person name="Hibbett D.S."/>
        </authorList>
    </citation>
    <scope>NUCLEOTIDE SEQUENCE [LARGE SCALE GENOMIC DNA]</scope>
    <source>
        <strain evidence="1 2">HHB14362 ss-1</strain>
    </source>
</reference>
<proteinExistence type="predicted"/>
<evidence type="ECO:0000313" key="1">
    <source>
        <dbReference type="EMBL" id="KZT28559.1"/>
    </source>
</evidence>
<sequence length="259" mass="28637">MIKRLRIFTLFQRKAKGKATDIALEVEISPRQGWIGAGFDEEWHVRQSVEEETSSTMQLGDPLMQCLCPAFARSETETCGTWRGFKTAGNYPPVNEPTDKLRREQRSPNDILHDTLAEENINLHSVAAHTPCMVSCAAVVSSQAKIMDLAGPSTAELDTGQLPRPLSMTPALVPPIDHTGTAYEQMAHQLFFLDASLPASWSDDRLSATTESTMVDESAPCKGMEATTRTDFLQVKIPVGRLLSTDEMILPNPYDQKET</sequence>
<gene>
    <name evidence="1" type="ORF">NEOLEDRAFT_1129381</name>
</gene>
<organism evidence="1 2">
    <name type="scientific">Neolentinus lepideus HHB14362 ss-1</name>
    <dbReference type="NCBI Taxonomy" id="1314782"/>
    <lineage>
        <taxon>Eukaryota</taxon>
        <taxon>Fungi</taxon>
        <taxon>Dikarya</taxon>
        <taxon>Basidiomycota</taxon>
        <taxon>Agaricomycotina</taxon>
        <taxon>Agaricomycetes</taxon>
        <taxon>Gloeophyllales</taxon>
        <taxon>Gloeophyllaceae</taxon>
        <taxon>Neolentinus</taxon>
    </lineage>
</organism>
<dbReference type="EMBL" id="KV425557">
    <property type="protein sequence ID" value="KZT28559.1"/>
    <property type="molecule type" value="Genomic_DNA"/>
</dbReference>
<dbReference type="Proteomes" id="UP000076761">
    <property type="component" value="Unassembled WGS sequence"/>
</dbReference>
<feature type="non-terminal residue" evidence="1">
    <location>
        <position position="259"/>
    </location>
</feature>
<dbReference type="OrthoDB" id="10437485at2759"/>
<protein>
    <submittedName>
        <fullName evidence="1">Uncharacterized protein</fullName>
    </submittedName>
</protein>
<keyword evidence="2" id="KW-1185">Reference proteome</keyword>
<dbReference type="InParanoid" id="A0A165UQU7"/>
<accession>A0A165UQU7</accession>
<dbReference type="AlphaFoldDB" id="A0A165UQU7"/>
<evidence type="ECO:0000313" key="2">
    <source>
        <dbReference type="Proteomes" id="UP000076761"/>
    </source>
</evidence>